<evidence type="ECO:0008006" key="4">
    <source>
        <dbReference type="Google" id="ProtNLM"/>
    </source>
</evidence>
<gene>
    <name evidence="2" type="ORF">EIY72_12995</name>
</gene>
<evidence type="ECO:0000313" key="3">
    <source>
        <dbReference type="Proteomes" id="UP000295254"/>
    </source>
</evidence>
<dbReference type="OrthoDB" id="7028774at2"/>
<keyword evidence="3" id="KW-1185">Reference proteome</keyword>
<organism evidence="2 3">
    <name type="scientific">Pseudomonas vancouverensis</name>
    <dbReference type="NCBI Taxonomy" id="95300"/>
    <lineage>
        <taxon>Bacteria</taxon>
        <taxon>Pseudomonadati</taxon>
        <taxon>Pseudomonadota</taxon>
        <taxon>Gammaproteobacteria</taxon>
        <taxon>Pseudomonadales</taxon>
        <taxon>Pseudomonadaceae</taxon>
        <taxon>Pseudomonas</taxon>
    </lineage>
</organism>
<dbReference type="AlphaFoldDB" id="A0A4R4K7P8"/>
<name>A0A4R4K7P8_PSEVA</name>
<feature type="signal peptide" evidence="1">
    <location>
        <begin position="1"/>
        <end position="24"/>
    </location>
</feature>
<dbReference type="Proteomes" id="UP000295254">
    <property type="component" value="Unassembled WGS sequence"/>
</dbReference>
<sequence length="86" mass="8986">MRCALCFVCISVAAVTAAYGFALTASPFCQTTQKEPKSLAPAFGPRRGSGSFAPGFIRGHRLRFASLHLLSMCAASPHGRCAPTPG</sequence>
<proteinExistence type="predicted"/>
<evidence type="ECO:0000313" key="2">
    <source>
        <dbReference type="EMBL" id="TDB63598.1"/>
    </source>
</evidence>
<protein>
    <recommendedName>
        <fullName evidence="4">Secreted protein</fullName>
    </recommendedName>
</protein>
<evidence type="ECO:0000256" key="1">
    <source>
        <dbReference type="SAM" id="SignalP"/>
    </source>
</evidence>
<reference evidence="3" key="1">
    <citation type="journal article" date="2019" name="bioRxiv">
        <title>Bacterially produced spermidine induces plant systemic susceptibility to pathogens.</title>
        <authorList>
            <person name="Melnyk R.A."/>
            <person name="Beskrovnaya P.A."/>
            <person name="Liu Z."/>
            <person name="Song Y."/>
            <person name="Haney C.H."/>
        </authorList>
    </citation>
    <scope>NUCLEOTIDE SEQUENCE [LARGE SCALE GENOMIC DNA]</scope>
    <source>
        <strain evidence="3">Dha-51</strain>
    </source>
</reference>
<dbReference type="EMBL" id="RRZK01000014">
    <property type="protein sequence ID" value="TDB63598.1"/>
    <property type="molecule type" value="Genomic_DNA"/>
</dbReference>
<feature type="chain" id="PRO_5020240879" description="Secreted protein" evidence="1">
    <location>
        <begin position="25"/>
        <end position="86"/>
    </location>
</feature>
<accession>A0A4R4K7P8</accession>
<keyword evidence="1" id="KW-0732">Signal</keyword>
<comment type="caution">
    <text evidence="2">The sequence shown here is derived from an EMBL/GenBank/DDBJ whole genome shotgun (WGS) entry which is preliminary data.</text>
</comment>